<proteinExistence type="predicted"/>
<reference evidence="2 3" key="1">
    <citation type="submission" date="2020-03" db="EMBL/GenBank/DDBJ databases">
        <title>Sequencing the genomes of 1000 actinobacteria strains.</title>
        <authorList>
            <person name="Klenk H.-P."/>
        </authorList>
    </citation>
    <scope>NUCLEOTIDE SEQUENCE [LARGE SCALE GENOMIC DNA]</scope>
    <source>
        <strain evidence="2 3">DSM 45685</strain>
    </source>
</reference>
<dbReference type="EMBL" id="JAAOYM010000001">
    <property type="protein sequence ID" value="NIJ10948.1"/>
    <property type="molecule type" value="Genomic_DNA"/>
</dbReference>
<feature type="region of interest" description="Disordered" evidence="1">
    <location>
        <begin position="1"/>
        <end position="58"/>
    </location>
</feature>
<dbReference type="AlphaFoldDB" id="A0A7X5UNP0"/>
<protein>
    <submittedName>
        <fullName evidence="2">Uncharacterized protein</fullName>
    </submittedName>
</protein>
<comment type="caution">
    <text evidence="2">The sequence shown here is derived from an EMBL/GenBank/DDBJ whole genome shotgun (WGS) entry which is preliminary data.</text>
</comment>
<accession>A0A7X5UNP0</accession>
<sequence length="58" mass="6347">MPSPAAVQPVLFSHSEREEPIDYGQLTGKGDATNDADSPDFRAPRAGGVQRRPRGRQR</sequence>
<gene>
    <name evidence="2" type="ORF">FHU38_001292</name>
</gene>
<evidence type="ECO:0000313" key="3">
    <source>
        <dbReference type="Proteomes" id="UP000545493"/>
    </source>
</evidence>
<keyword evidence="3" id="KW-1185">Reference proteome</keyword>
<evidence type="ECO:0000256" key="1">
    <source>
        <dbReference type="SAM" id="MobiDB-lite"/>
    </source>
</evidence>
<name>A0A7X5UNP0_9PSEU</name>
<evidence type="ECO:0000313" key="2">
    <source>
        <dbReference type="EMBL" id="NIJ10948.1"/>
    </source>
</evidence>
<dbReference type="Proteomes" id="UP000545493">
    <property type="component" value="Unassembled WGS sequence"/>
</dbReference>
<organism evidence="2 3">
    <name type="scientific">Saccharomonospora amisosensis</name>
    <dbReference type="NCBI Taxonomy" id="1128677"/>
    <lineage>
        <taxon>Bacteria</taxon>
        <taxon>Bacillati</taxon>
        <taxon>Actinomycetota</taxon>
        <taxon>Actinomycetes</taxon>
        <taxon>Pseudonocardiales</taxon>
        <taxon>Pseudonocardiaceae</taxon>
        <taxon>Saccharomonospora</taxon>
    </lineage>
</organism>